<dbReference type="SUPFAM" id="SSF52242">
    <property type="entry name" value="Cobalamin (vitamin B12)-binding domain"/>
    <property type="match status" value="1"/>
</dbReference>
<reference evidence="8" key="1">
    <citation type="journal article" date="2014" name="Front. Microbiol.">
        <title>High frequency of phylogenetically diverse reductive dehalogenase-homologous genes in deep subseafloor sedimentary metagenomes.</title>
        <authorList>
            <person name="Kawai M."/>
            <person name="Futagami T."/>
            <person name="Toyoda A."/>
            <person name="Takaki Y."/>
            <person name="Nishi S."/>
            <person name="Hori S."/>
            <person name="Arai W."/>
            <person name="Tsubouchi T."/>
            <person name="Morono Y."/>
            <person name="Uchiyama I."/>
            <person name="Ito T."/>
            <person name="Fujiyama A."/>
            <person name="Inagaki F."/>
            <person name="Takami H."/>
        </authorList>
    </citation>
    <scope>NUCLEOTIDE SEQUENCE</scope>
    <source>
        <strain evidence="8">Expedition CK06-06</strain>
    </source>
</reference>
<evidence type="ECO:0000256" key="5">
    <source>
        <dbReference type="ARBA" id="ARBA00023014"/>
    </source>
</evidence>
<evidence type="ECO:0000256" key="1">
    <source>
        <dbReference type="ARBA" id="ARBA00001966"/>
    </source>
</evidence>
<dbReference type="PANTHER" id="PTHR43409">
    <property type="entry name" value="ANAEROBIC MAGNESIUM-PROTOPORPHYRIN IX MONOMETHYL ESTER CYCLASE-RELATED"/>
    <property type="match status" value="1"/>
</dbReference>
<keyword evidence="5" id="KW-0411">Iron-sulfur</keyword>
<dbReference type="InterPro" id="IPR034466">
    <property type="entry name" value="Methyltransferase_Class_B"/>
</dbReference>
<dbReference type="SUPFAM" id="SSF102114">
    <property type="entry name" value="Radical SAM enzymes"/>
    <property type="match status" value="1"/>
</dbReference>
<dbReference type="GO" id="GO:0005829">
    <property type="term" value="C:cytosol"/>
    <property type="evidence" value="ECO:0007669"/>
    <property type="project" value="TreeGrafter"/>
</dbReference>
<dbReference type="Gene3D" id="3.80.30.20">
    <property type="entry name" value="tm_1862 like domain"/>
    <property type="match status" value="1"/>
</dbReference>
<sequence>TIINNWKKKIHEIINSNPDVIGLSSTVSNFSNTNYLARYIKSFNKDIKIIVGGPYPTCVPEKYLINKAIDAVCIGEGEYTLYKYLTEGDKTNGLMVRRNSRFFLTEPAPKIENLDDLPFPDLTQVDLRKYHYIFKRGKPLSAIITSRGCPYNCTFCFHEVHGYKWRARSPKNVIEEIKWQVNELGVGEIGFWDDNLTLDQKRAEKIFDLVTQEKLDINMSVPNGIRVDNVNKNLLSKMKQAGFWVIMLAPETGDPYIIKKIQKG</sequence>
<feature type="domain" description="Radical SAM core" evidence="7">
    <location>
        <begin position="135"/>
        <end position="264"/>
    </location>
</feature>
<dbReference type="InterPro" id="IPR023404">
    <property type="entry name" value="rSAM_horseshoe"/>
</dbReference>
<evidence type="ECO:0000256" key="4">
    <source>
        <dbReference type="ARBA" id="ARBA00023004"/>
    </source>
</evidence>
<accession>X1F434</accession>
<dbReference type="InterPro" id="IPR036724">
    <property type="entry name" value="Cobalamin-bd_sf"/>
</dbReference>
<dbReference type="Gene3D" id="3.40.50.280">
    <property type="entry name" value="Cobalamin-binding domain"/>
    <property type="match status" value="1"/>
</dbReference>
<feature type="non-terminal residue" evidence="8">
    <location>
        <position position="264"/>
    </location>
</feature>
<feature type="domain" description="B12-binding" evidence="6">
    <location>
        <begin position="1"/>
        <end position="95"/>
    </location>
</feature>
<keyword evidence="2" id="KW-0949">S-adenosyl-L-methionine</keyword>
<keyword evidence="3" id="KW-0479">Metal-binding</keyword>
<comment type="caution">
    <text evidence="8">The sequence shown here is derived from an EMBL/GenBank/DDBJ whole genome shotgun (WGS) entry which is preliminary data.</text>
</comment>
<dbReference type="EMBL" id="BART01030231">
    <property type="protein sequence ID" value="GAH15538.1"/>
    <property type="molecule type" value="Genomic_DNA"/>
</dbReference>
<gene>
    <name evidence="8" type="ORF">S01H4_52841</name>
</gene>
<dbReference type="GO" id="GO:0031419">
    <property type="term" value="F:cobalamin binding"/>
    <property type="evidence" value="ECO:0007669"/>
    <property type="project" value="InterPro"/>
</dbReference>
<dbReference type="InterPro" id="IPR007197">
    <property type="entry name" value="rSAM"/>
</dbReference>
<dbReference type="InterPro" id="IPR051198">
    <property type="entry name" value="BchE-like"/>
</dbReference>
<keyword evidence="4" id="KW-0408">Iron</keyword>
<name>X1F434_9ZZZZ</name>
<dbReference type="Pfam" id="PF04055">
    <property type="entry name" value="Radical_SAM"/>
    <property type="match status" value="1"/>
</dbReference>
<organism evidence="8">
    <name type="scientific">marine sediment metagenome</name>
    <dbReference type="NCBI Taxonomy" id="412755"/>
    <lineage>
        <taxon>unclassified sequences</taxon>
        <taxon>metagenomes</taxon>
        <taxon>ecological metagenomes</taxon>
    </lineage>
</organism>
<dbReference type="PROSITE" id="PS51918">
    <property type="entry name" value="RADICAL_SAM"/>
    <property type="match status" value="1"/>
</dbReference>
<dbReference type="PROSITE" id="PS51332">
    <property type="entry name" value="B12_BINDING"/>
    <property type="match status" value="1"/>
</dbReference>
<feature type="non-terminal residue" evidence="8">
    <location>
        <position position="1"/>
    </location>
</feature>
<dbReference type="GO" id="GO:0003824">
    <property type="term" value="F:catalytic activity"/>
    <property type="evidence" value="ECO:0007669"/>
    <property type="project" value="InterPro"/>
</dbReference>
<proteinExistence type="predicted"/>
<comment type="cofactor">
    <cofactor evidence="1">
        <name>[4Fe-4S] cluster</name>
        <dbReference type="ChEBI" id="CHEBI:49883"/>
    </cofactor>
</comment>
<protein>
    <submittedName>
        <fullName evidence="8">Uncharacterized protein</fullName>
    </submittedName>
</protein>
<evidence type="ECO:0000313" key="8">
    <source>
        <dbReference type="EMBL" id="GAH15538.1"/>
    </source>
</evidence>
<dbReference type="InterPro" id="IPR006158">
    <property type="entry name" value="Cobalamin-bd"/>
</dbReference>
<evidence type="ECO:0000256" key="2">
    <source>
        <dbReference type="ARBA" id="ARBA00022691"/>
    </source>
</evidence>
<dbReference type="Pfam" id="PF02310">
    <property type="entry name" value="B12-binding"/>
    <property type="match status" value="1"/>
</dbReference>
<dbReference type="SFLD" id="SFLDG01082">
    <property type="entry name" value="B12-binding_domain_containing"/>
    <property type="match status" value="1"/>
</dbReference>
<dbReference type="PANTHER" id="PTHR43409:SF16">
    <property type="entry name" value="SLR0320 PROTEIN"/>
    <property type="match status" value="1"/>
</dbReference>
<dbReference type="GO" id="GO:0051539">
    <property type="term" value="F:4 iron, 4 sulfur cluster binding"/>
    <property type="evidence" value="ECO:0007669"/>
    <property type="project" value="UniProtKB-KW"/>
</dbReference>
<evidence type="ECO:0000259" key="7">
    <source>
        <dbReference type="PROSITE" id="PS51918"/>
    </source>
</evidence>
<dbReference type="SFLD" id="SFLDS00029">
    <property type="entry name" value="Radical_SAM"/>
    <property type="match status" value="1"/>
</dbReference>
<dbReference type="SFLD" id="SFLDG01123">
    <property type="entry name" value="methyltransferase_(Class_B)"/>
    <property type="match status" value="1"/>
</dbReference>
<dbReference type="AlphaFoldDB" id="X1F434"/>
<dbReference type="GO" id="GO:0046872">
    <property type="term" value="F:metal ion binding"/>
    <property type="evidence" value="ECO:0007669"/>
    <property type="project" value="UniProtKB-KW"/>
</dbReference>
<evidence type="ECO:0000259" key="6">
    <source>
        <dbReference type="PROSITE" id="PS51332"/>
    </source>
</evidence>
<evidence type="ECO:0000256" key="3">
    <source>
        <dbReference type="ARBA" id="ARBA00022723"/>
    </source>
</evidence>
<dbReference type="InterPro" id="IPR058240">
    <property type="entry name" value="rSAM_sf"/>
</dbReference>